<feature type="repeat" description="TPR" evidence="1">
    <location>
        <begin position="112"/>
        <end position="145"/>
    </location>
</feature>
<dbReference type="PROSITE" id="PS50005">
    <property type="entry name" value="TPR"/>
    <property type="match status" value="2"/>
</dbReference>
<keyword evidence="2" id="KW-0472">Membrane</keyword>
<dbReference type="InterPro" id="IPR011990">
    <property type="entry name" value="TPR-like_helical_dom_sf"/>
</dbReference>
<dbReference type="Proteomes" id="UP001596297">
    <property type="component" value="Unassembled WGS sequence"/>
</dbReference>
<proteinExistence type="predicted"/>
<gene>
    <name evidence="3" type="ORF">ACFP81_02385</name>
</gene>
<dbReference type="Gene3D" id="1.25.40.10">
    <property type="entry name" value="Tetratricopeptide repeat domain"/>
    <property type="match status" value="1"/>
</dbReference>
<dbReference type="PANTHER" id="PTHR12558:SF13">
    <property type="entry name" value="CELL DIVISION CYCLE PROTEIN 27 HOMOLOG"/>
    <property type="match status" value="1"/>
</dbReference>
<evidence type="ECO:0000313" key="4">
    <source>
        <dbReference type="Proteomes" id="UP001596297"/>
    </source>
</evidence>
<keyword evidence="2" id="KW-1133">Transmembrane helix</keyword>
<keyword evidence="1" id="KW-0802">TPR repeat</keyword>
<dbReference type="SMART" id="SM00028">
    <property type="entry name" value="TPR"/>
    <property type="match status" value="3"/>
</dbReference>
<accession>A0ABW1Y9K3</accession>
<dbReference type="Pfam" id="PF13432">
    <property type="entry name" value="TPR_16"/>
    <property type="match status" value="1"/>
</dbReference>
<feature type="repeat" description="TPR" evidence="1">
    <location>
        <begin position="146"/>
        <end position="179"/>
    </location>
</feature>
<comment type="caution">
    <text evidence="3">The sequence shown here is derived from an EMBL/GenBank/DDBJ whole genome shotgun (WGS) entry which is preliminary data.</text>
</comment>
<name>A0ABW1Y9K3_9DEIO</name>
<protein>
    <submittedName>
        <fullName evidence="3">Tetratricopeptide repeat protein</fullName>
    </submittedName>
</protein>
<dbReference type="SUPFAM" id="SSF48452">
    <property type="entry name" value="TPR-like"/>
    <property type="match status" value="1"/>
</dbReference>
<feature type="transmembrane region" description="Helical" evidence="2">
    <location>
        <begin position="234"/>
        <end position="252"/>
    </location>
</feature>
<keyword evidence="4" id="KW-1185">Reference proteome</keyword>
<evidence type="ECO:0000313" key="3">
    <source>
        <dbReference type="EMBL" id="MFC6590986.1"/>
    </source>
</evidence>
<dbReference type="EMBL" id="JBHSWD010000001">
    <property type="protein sequence ID" value="MFC6590986.1"/>
    <property type="molecule type" value="Genomic_DNA"/>
</dbReference>
<reference evidence="4" key="1">
    <citation type="journal article" date="2019" name="Int. J. Syst. Evol. Microbiol.">
        <title>The Global Catalogue of Microorganisms (GCM) 10K type strain sequencing project: providing services to taxonomists for standard genome sequencing and annotation.</title>
        <authorList>
            <consortium name="The Broad Institute Genomics Platform"/>
            <consortium name="The Broad Institute Genome Sequencing Center for Infectious Disease"/>
            <person name="Wu L."/>
            <person name="Ma J."/>
        </authorList>
    </citation>
    <scope>NUCLEOTIDE SEQUENCE [LARGE SCALE GENOMIC DNA]</scope>
    <source>
        <strain evidence="4">CGMCC 1.15772</strain>
    </source>
</reference>
<organism evidence="3 4">
    <name type="scientific">Deinococcus lacus</name>
    <dbReference type="NCBI Taxonomy" id="392561"/>
    <lineage>
        <taxon>Bacteria</taxon>
        <taxon>Thermotogati</taxon>
        <taxon>Deinococcota</taxon>
        <taxon>Deinococci</taxon>
        <taxon>Deinococcales</taxon>
        <taxon>Deinococcaceae</taxon>
        <taxon>Deinococcus</taxon>
    </lineage>
</organism>
<dbReference type="RefSeq" id="WP_380081994.1">
    <property type="nucleotide sequence ID" value="NZ_JBHSWD010000001.1"/>
</dbReference>
<evidence type="ECO:0000256" key="1">
    <source>
        <dbReference type="PROSITE-ProRule" id="PRU00339"/>
    </source>
</evidence>
<sequence>MTGSERPRTWLDWAQQGDWGRAEVASELSGKGPLAALSTLSRLQAALRARRYHAALAAVQALSEAEADLQPFLAGPLPESGTVQAAVEQLQQALRGGEQDLSQALACSLTRPEALNLQGRLRAEAGDVEAAAQCFREALELDPGHYRALTNLGNLELEAGNLSGAEAHYRRALAMEESESALHNLGVVLSKQGRRGESVRALRQAETLRRRRQEEEVRAAVQRDIPRLSAVQRWWPWLVGALLVLGLLWGAAQL</sequence>
<dbReference type="InterPro" id="IPR019734">
    <property type="entry name" value="TPR_rpt"/>
</dbReference>
<keyword evidence="2" id="KW-0812">Transmembrane</keyword>
<evidence type="ECO:0000256" key="2">
    <source>
        <dbReference type="SAM" id="Phobius"/>
    </source>
</evidence>
<dbReference type="PANTHER" id="PTHR12558">
    <property type="entry name" value="CELL DIVISION CYCLE 16,23,27"/>
    <property type="match status" value="1"/>
</dbReference>
<dbReference type="Pfam" id="PF13374">
    <property type="entry name" value="TPR_10"/>
    <property type="match status" value="1"/>
</dbReference>